<proteinExistence type="predicted"/>
<name>A0A7H8QXQ1_TALRU</name>
<feature type="region of interest" description="Disordered" evidence="1">
    <location>
        <begin position="1"/>
        <end position="38"/>
    </location>
</feature>
<dbReference type="KEGG" id="trg:TRUGW13939_05572"/>
<dbReference type="OrthoDB" id="5421702at2759"/>
<dbReference type="Proteomes" id="UP000509510">
    <property type="component" value="Chromosome III"/>
</dbReference>
<gene>
    <name evidence="2" type="ORF">TRUGW13939_05572</name>
</gene>
<feature type="compositionally biased region" description="Polar residues" evidence="1">
    <location>
        <begin position="1"/>
        <end position="13"/>
    </location>
</feature>
<organism evidence="2 3">
    <name type="scientific">Talaromyces rugulosus</name>
    <name type="common">Penicillium rugulosum</name>
    <dbReference type="NCBI Taxonomy" id="121627"/>
    <lineage>
        <taxon>Eukaryota</taxon>
        <taxon>Fungi</taxon>
        <taxon>Dikarya</taxon>
        <taxon>Ascomycota</taxon>
        <taxon>Pezizomycotina</taxon>
        <taxon>Eurotiomycetes</taxon>
        <taxon>Eurotiomycetidae</taxon>
        <taxon>Eurotiales</taxon>
        <taxon>Trichocomaceae</taxon>
        <taxon>Talaromyces</taxon>
        <taxon>Talaromyces sect. Islandici</taxon>
    </lineage>
</organism>
<dbReference type="GeneID" id="55993069"/>
<accession>A0A7H8QXQ1</accession>
<feature type="compositionally biased region" description="Basic residues" evidence="1">
    <location>
        <begin position="23"/>
        <end position="32"/>
    </location>
</feature>
<protein>
    <submittedName>
        <fullName evidence="2">Uncharacterized protein</fullName>
    </submittedName>
</protein>
<dbReference type="EMBL" id="CP055900">
    <property type="protein sequence ID" value="QKX58448.1"/>
    <property type="molecule type" value="Genomic_DNA"/>
</dbReference>
<keyword evidence="3" id="KW-1185">Reference proteome</keyword>
<evidence type="ECO:0000313" key="3">
    <source>
        <dbReference type="Proteomes" id="UP000509510"/>
    </source>
</evidence>
<evidence type="ECO:0000313" key="2">
    <source>
        <dbReference type="EMBL" id="QKX58448.1"/>
    </source>
</evidence>
<dbReference type="AlphaFoldDB" id="A0A7H8QXQ1"/>
<sequence length="338" mass="39072">MYSSERAQKKTITSEGSSSRISSRYRVRKNQKRSKDAAGKGLIDALNRIVNPTIQPDIQYGTWPNKWKAPHDFHHINIFDQKIQVQSNTPAEDSMFYIMSTSGRKPSGGFWDPNERSRRQSLWLDILLREAQKWVDPVIYMGDRKELEGLRGKVFMDAIRHRVHKVYPPVGTWVNEGRDDIWKSSDRALNDGAYKAWVYNNKEEWAKRSAGKLKKKHGRKRPRQDNLKMRTIKCSSLHWSSTPDTQPVAANLGAQPCFQPPKPVLGKDKRNCFWWKRPNTSREPFSEKTSENRIEPAESMDIDTMDVTGSKVLKIEQETLSDDNSMYFDALESIPTLT</sequence>
<evidence type="ECO:0000256" key="1">
    <source>
        <dbReference type="SAM" id="MobiDB-lite"/>
    </source>
</evidence>
<reference evidence="3" key="1">
    <citation type="submission" date="2020-06" db="EMBL/GenBank/DDBJ databases">
        <title>A chromosome-scale genome assembly of Talaromyces rugulosus W13939.</title>
        <authorList>
            <person name="Wang B."/>
            <person name="Guo L."/>
            <person name="Ye K."/>
            <person name="Wang L."/>
        </authorList>
    </citation>
    <scope>NUCLEOTIDE SEQUENCE [LARGE SCALE GENOMIC DNA]</scope>
    <source>
        <strain evidence="3">W13939</strain>
    </source>
</reference>
<dbReference type="RefSeq" id="XP_035344626.1">
    <property type="nucleotide sequence ID" value="XM_035488733.1"/>
</dbReference>